<accession>A0A563E3H3</accession>
<dbReference type="OrthoDB" id="4350422at2"/>
<organism evidence="4 5">
    <name type="scientific">Leekyejoonella antrihumi</name>
    <dbReference type="NCBI Taxonomy" id="1660198"/>
    <lineage>
        <taxon>Bacteria</taxon>
        <taxon>Bacillati</taxon>
        <taxon>Actinomycetota</taxon>
        <taxon>Actinomycetes</taxon>
        <taxon>Micrococcales</taxon>
        <taxon>Dermacoccaceae</taxon>
        <taxon>Leekyejoonella</taxon>
    </lineage>
</organism>
<dbReference type="InterPro" id="IPR005182">
    <property type="entry name" value="YdbS-like_PH"/>
</dbReference>
<sequence>MAFSAKHLAAGEHVELELHTHLKRILLPVLVLIATVVVAAVITWLLPDSLGGGTHKWALIVIWVLALLVVIVWVLAPILRWRTTLYVITNRRLITRYGIMTKSGRDIPLFRINDVSYEKGLMDRVLGCGTLVIADASEQAGLTLDDVPHVEQVQVRLNELLFAHDDAADDDRTFPPGEPRGPHRDMRFQ</sequence>
<feature type="compositionally biased region" description="Basic and acidic residues" evidence="1">
    <location>
        <begin position="180"/>
        <end position="189"/>
    </location>
</feature>
<keyword evidence="2" id="KW-0812">Transmembrane</keyword>
<comment type="caution">
    <text evidence="4">The sequence shown here is derived from an EMBL/GenBank/DDBJ whole genome shotgun (WGS) entry which is preliminary data.</text>
</comment>
<keyword evidence="2" id="KW-1133">Transmembrane helix</keyword>
<evidence type="ECO:0000313" key="4">
    <source>
        <dbReference type="EMBL" id="TWP36859.1"/>
    </source>
</evidence>
<keyword evidence="5" id="KW-1185">Reference proteome</keyword>
<evidence type="ECO:0000256" key="2">
    <source>
        <dbReference type="SAM" id="Phobius"/>
    </source>
</evidence>
<feature type="transmembrane region" description="Helical" evidence="2">
    <location>
        <begin position="25"/>
        <end position="45"/>
    </location>
</feature>
<dbReference type="PANTHER" id="PTHR37938:SF1">
    <property type="entry name" value="BLL0215 PROTEIN"/>
    <property type="match status" value="1"/>
</dbReference>
<evidence type="ECO:0000313" key="5">
    <source>
        <dbReference type="Proteomes" id="UP000320244"/>
    </source>
</evidence>
<name>A0A563E3H3_9MICO</name>
<feature type="region of interest" description="Disordered" evidence="1">
    <location>
        <begin position="167"/>
        <end position="189"/>
    </location>
</feature>
<dbReference type="EMBL" id="VCQV01000009">
    <property type="protein sequence ID" value="TWP36859.1"/>
    <property type="molecule type" value="Genomic_DNA"/>
</dbReference>
<proteinExistence type="predicted"/>
<dbReference type="RefSeq" id="WP_146316400.1">
    <property type="nucleotide sequence ID" value="NZ_VCQV01000009.1"/>
</dbReference>
<protein>
    <submittedName>
        <fullName evidence="4">PH domain-containing protein</fullName>
    </submittedName>
</protein>
<dbReference type="PANTHER" id="PTHR37938">
    <property type="entry name" value="BLL0215 PROTEIN"/>
    <property type="match status" value="1"/>
</dbReference>
<dbReference type="Pfam" id="PF03703">
    <property type="entry name" value="bPH_2"/>
    <property type="match status" value="1"/>
</dbReference>
<gene>
    <name evidence="4" type="ORF">FGL98_08900</name>
</gene>
<reference evidence="4 5" key="2">
    <citation type="submission" date="2019-08" db="EMBL/GenBank/DDBJ databases">
        <title>Jejuicoccus antrihumi gen. nov., sp. nov., a new member of the family Dermacoccaceae isolated from a cave.</title>
        <authorList>
            <person name="Schumann P."/>
            <person name="Kim I.S."/>
        </authorList>
    </citation>
    <scope>NUCLEOTIDE SEQUENCE [LARGE SCALE GENOMIC DNA]</scope>
    <source>
        <strain evidence="4 5">C5-26</strain>
    </source>
</reference>
<feature type="domain" description="YdbS-like PH" evidence="3">
    <location>
        <begin position="81"/>
        <end position="154"/>
    </location>
</feature>
<evidence type="ECO:0000259" key="3">
    <source>
        <dbReference type="Pfam" id="PF03703"/>
    </source>
</evidence>
<keyword evidence="2" id="KW-0472">Membrane</keyword>
<feature type="transmembrane region" description="Helical" evidence="2">
    <location>
        <begin position="57"/>
        <end position="76"/>
    </location>
</feature>
<dbReference type="AlphaFoldDB" id="A0A563E3H3"/>
<reference evidence="4 5" key="1">
    <citation type="submission" date="2019-05" db="EMBL/GenBank/DDBJ databases">
        <authorList>
            <person name="Lee S.D."/>
        </authorList>
    </citation>
    <scope>NUCLEOTIDE SEQUENCE [LARGE SCALE GENOMIC DNA]</scope>
    <source>
        <strain evidence="4 5">C5-26</strain>
    </source>
</reference>
<dbReference type="Proteomes" id="UP000320244">
    <property type="component" value="Unassembled WGS sequence"/>
</dbReference>
<evidence type="ECO:0000256" key="1">
    <source>
        <dbReference type="SAM" id="MobiDB-lite"/>
    </source>
</evidence>